<dbReference type="AlphaFoldDB" id="A0A9R1WWH1"/>
<feature type="compositionally biased region" description="Low complexity" evidence="1">
    <location>
        <begin position="170"/>
        <end position="180"/>
    </location>
</feature>
<feature type="compositionally biased region" description="Polar residues" evidence="1">
    <location>
        <begin position="95"/>
        <end position="106"/>
    </location>
</feature>
<evidence type="ECO:0000313" key="2">
    <source>
        <dbReference type="EMBL" id="KAJ0189114.1"/>
    </source>
</evidence>
<accession>A0A9R1WWH1</accession>
<protein>
    <submittedName>
        <fullName evidence="2">Uncharacterized protein</fullName>
    </submittedName>
</protein>
<proteinExistence type="predicted"/>
<dbReference type="Proteomes" id="UP000235145">
    <property type="component" value="Unassembled WGS sequence"/>
</dbReference>
<comment type="caution">
    <text evidence="2">The sequence shown here is derived from an EMBL/GenBank/DDBJ whole genome shotgun (WGS) entry which is preliminary data.</text>
</comment>
<evidence type="ECO:0000313" key="3">
    <source>
        <dbReference type="Proteomes" id="UP000235145"/>
    </source>
</evidence>
<evidence type="ECO:0000256" key="1">
    <source>
        <dbReference type="SAM" id="MobiDB-lite"/>
    </source>
</evidence>
<feature type="region of interest" description="Disordered" evidence="1">
    <location>
        <begin position="156"/>
        <end position="180"/>
    </location>
</feature>
<feature type="region of interest" description="Disordered" evidence="1">
    <location>
        <begin position="10"/>
        <end position="68"/>
    </location>
</feature>
<reference evidence="2 3" key="1">
    <citation type="journal article" date="2017" name="Nat. Commun.">
        <title>Genome assembly with in vitro proximity ligation data and whole-genome triplication in lettuce.</title>
        <authorList>
            <person name="Reyes-Chin-Wo S."/>
            <person name="Wang Z."/>
            <person name="Yang X."/>
            <person name="Kozik A."/>
            <person name="Arikit S."/>
            <person name="Song C."/>
            <person name="Xia L."/>
            <person name="Froenicke L."/>
            <person name="Lavelle D.O."/>
            <person name="Truco M.J."/>
            <person name="Xia R."/>
            <person name="Zhu S."/>
            <person name="Xu C."/>
            <person name="Xu H."/>
            <person name="Xu X."/>
            <person name="Cox K."/>
            <person name="Korf I."/>
            <person name="Meyers B.C."/>
            <person name="Michelmore R.W."/>
        </authorList>
    </citation>
    <scope>NUCLEOTIDE SEQUENCE [LARGE SCALE GENOMIC DNA]</scope>
    <source>
        <strain evidence="3">cv. Salinas</strain>
        <tissue evidence="2">Seedlings</tissue>
    </source>
</reference>
<name>A0A9R1WWH1_LACSA</name>
<gene>
    <name evidence="2" type="ORF">LSAT_V11C800449330</name>
</gene>
<organism evidence="2 3">
    <name type="scientific">Lactuca sativa</name>
    <name type="common">Garden lettuce</name>
    <dbReference type="NCBI Taxonomy" id="4236"/>
    <lineage>
        <taxon>Eukaryota</taxon>
        <taxon>Viridiplantae</taxon>
        <taxon>Streptophyta</taxon>
        <taxon>Embryophyta</taxon>
        <taxon>Tracheophyta</taxon>
        <taxon>Spermatophyta</taxon>
        <taxon>Magnoliopsida</taxon>
        <taxon>eudicotyledons</taxon>
        <taxon>Gunneridae</taxon>
        <taxon>Pentapetalae</taxon>
        <taxon>asterids</taxon>
        <taxon>campanulids</taxon>
        <taxon>Asterales</taxon>
        <taxon>Asteraceae</taxon>
        <taxon>Cichorioideae</taxon>
        <taxon>Cichorieae</taxon>
        <taxon>Lactucinae</taxon>
        <taxon>Lactuca</taxon>
    </lineage>
</organism>
<sequence>MWPRIEFIKPLPPPARRMPGIPKLKRVKHVSESQDAKYPSQRLMVPRTMRRDGAPPVSESGDQDGGPAITPMKMTKMMARIGGKTKVSRSRNKTPMKTPNSKQPMCQQKEDMSLTCDEAFDDLFTHTPNGMQLMNQDGSPAITPMKMTKMMTRIGGKTKVYGSRNKTPKKTPSSKQPMSR</sequence>
<keyword evidence="3" id="KW-1185">Reference proteome</keyword>
<feature type="region of interest" description="Disordered" evidence="1">
    <location>
        <begin position="80"/>
        <end position="107"/>
    </location>
</feature>
<dbReference type="EMBL" id="NBSK02000008">
    <property type="protein sequence ID" value="KAJ0189114.1"/>
    <property type="molecule type" value="Genomic_DNA"/>
</dbReference>